<evidence type="ECO:0000259" key="8">
    <source>
        <dbReference type="PROSITE" id="PS50157"/>
    </source>
</evidence>
<dbReference type="SUPFAM" id="SSF57667">
    <property type="entry name" value="beta-beta-alpha zinc fingers"/>
    <property type="match status" value="3"/>
</dbReference>
<reference evidence="9 10" key="1">
    <citation type="submission" date="2015-12" db="EMBL/GenBank/DDBJ databases">
        <title>Draft genome of the nematode, Onchocerca flexuosa.</title>
        <authorList>
            <person name="Mitreva M."/>
        </authorList>
    </citation>
    <scope>NUCLEOTIDE SEQUENCE [LARGE SCALE GENOMIC DNA]</scope>
    <source>
        <strain evidence="9">Red Deer</strain>
    </source>
</reference>
<dbReference type="PANTHER" id="PTHR24388">
    <property type="entry name" value="ZINC FINGER PROTEIN"/>
    <property type="match status" value="1"/>
</dbReference>
<dbReference type="EMBL" id="KZ270029">
    <property type="protein sequence ID" value="OZC07551.1"/>
    <property type="molecule type" value="Genomic_DNA"/>
</dbReference>
<feature type="domain" description="C2H2-type" evidence="8">
    <location>
        <begin position="112"/>
        <end position="139"/>
    </location>
</feature>
<dbReference type="PROSITE" id="PS00028">
    <property type="entry name" value="ZINC_FINGER_C2H2_1"/>
    <property type="match status" value="4"/>
</dbReference>
<sequence>MLSKSKGIGIKNLKTKDDRNDKIIITNKIYTLNSRIISEIPILDYGMNYFGLFQTSNEGDPNNRSSEAENCRNTMSLNKTMRHQKSLNKLEKKNTALTTTTKFKIKTEKQSLQCHICSMRFLYPCKLRNHMTVHTKEKKFRCDVCGAQIGYLFNFRVHMKKHMGEINDAFKCDVCGKQFLYQCRLRTHMHRHTDERSFKCNQCGKEFKYASNLKGHKEIHTDKGSFKCDECGRTFRRNYNLKRHRKKLKCSMKNNRKKLVSIAHFQNL</sequence>
<dbReference type="GO" id="GO:0000981">
    <property type="term" value="F:DNA-binding transcription factor activity, RNA polymerase II-specific"/>
    <property type="evidence" value="ECO:0007669"/>
    <property type="project" value="TreeGrafter"/>
</dbReference>
<dbReference type="Pfam" id="PF13912">
    <property type="entry name" value="zf-C2H2_6"/>
    <property type="match status" value="2"/>
</dbReference>
<dbReference type="FunFam" id="3.30.160.60:FF:000688">
    <property type="entry name" value="zinc finger protein 197 isoform X1"/>
    <property type="match status" value="1"/>
</dbReference>
<gene>
    <name evidence="9" type="ORF">X798_05482</name>
</gene>
<feature type="domain" description="C2H2-type" evidence="8">
    <location>
        <begin position="170"/>
        <end position="197"/>
    </location>
</feature>
<evidence type="ECO:0000313" key="10">
    <source>
        <dbReference type="Proteomes" id="UP000242913"/>
    </source>
</evidence>
<accession>A0A238BQ97</accession>
<evidence type="ECO:0000313" key="9">
    <source>
        <dbReference type="EMBL" id="OZC07551.1"/>
    </source>
</evidence>
<dbReference type="InterPro" id="IPR036236">
    <property type="entry name" value="Znf_C2H2_sf"/>
</dbReference>
<dbReference type="GO" id="GO:0008270">
    <property type="term" value="F:zinc ion binding"/>
    <property type="evidence" value="ECO:0007669"/>
    <property type="project" value="UniProtKB-KW"/>
</dbReference>
<evidence type="ECO:0000256" key="1">
    <source>
        <dbReference type="ARBA" id="ARBA00004123"/>
    </source>
</evidence>
<evidence type="ECO:0000256" key="4">
    <source>
        <dbReference type="ARBA" id="ARBA00022771"/>
    </source>
</evidence>
<keyword evidence="6" id="KW-0539">Nucleus</keyword>
<dbReference type="GO" id="GO:0000978">
    <property type="term" value="F:RNA polymerase II cis-regulatory region sequence-specific DNA binding"/>
    <property type="evidence" value="ECO:0007669"/>
    <property type="project" value="TreeGrafter"/>
</dbReference>
<evidence type="ECO:0000256" key="7">
    <source>
        <dbReference type="PROSITE-ProRule" id="PRU00042"/>
    </source>
</evidence>
<dbReference type="PANTHER" id="PTHR24388:SF54">
    <property type="entry name" value="PROTEIN ESCARGOT"/>
    <property type="match status" value="1"/>
</dbReference>
<dbReference type="SMART" id="SM00355">
    <property type="entry name" value="ZnF_C2H2"/>
    <property type="match status" value="5"/>
</dbReference>
<keyword evidence="10" id="KW-1185">Reference proteome</keyword>
<evidence type="ECO:0000256" key="6">
    <source>
        <dbReference type="ARBA" id="ARBA00023242"/>
    </source>
</evidence>
<feature type="domain" description="C2H2-type" evidence="8">
    <location>
        <begin position="140"/>
        <end position="167"/>
    </location>
</feature>
<keyword evidence="5" id="KW-0862">Zinc</keyword>
<dbReference type="Gene3D" id="3.30.160.60">
    <property type="entry name" value="Classic Zinc Finger"/>
    <property type="match status" value="5"/>
</dbReference>
<dbReference type="GO" id="GO:0005634">
    <property type="term" value="C:nucleus"/>
    <property type="evidence" value="ECO:0007669"/>
    <property type="project" value="UniProtKB-SubCell"/>
</dbReference>
<dbReference type="GO" id="GO:0000122">
    <property type="term" value="P:negative regulation of transcription by RNA polymerase II"/>
    <property type="evidence" value="ECO:0007669"/>
    <property type="project" value="UniProtKB-ARBA"/>
</dbReference>
<keyword evidence="3" id="KW-0677">Repeat</keyword>
<evidence type="ECO:0000256" key="3">
    <source>
        <dbReference type="ARBA" id="ARBA00022737"/>
    </source>
</evidence>
<evidence type="ECO:0000256" key="5">
    <source>
        <dbReference type="ARBA" id="ARBA00022833"/>
    </source>
</evidence>
<feature type="domain" description="C2H2-type" evidence="8">
    <location>
        <begin position="226"/>
        <end position="254"/>
    </location>
</feature>
<protein>
    <submittedName>
        <fullName evidence="9">Zinc finger, C2H2 type</fullName>
    </submittedName>
</protein>
<comment type="subcellular location">
    <subcellularLocation>
        <location evidence="1">Nucleus</location>
    </subcellularLocation>
</comment>
<organism evidence="9 10">
    <name type="scientific">Onchocerca flexuosa</name>
    <dbReference type="NCBI Taxonomy" id="387005"/>
    <lineage>
        <taxon>Eukaryota</taxon>
        <taxon>Metazoa</taxon>
        <taxon>Ecdysozoa</taxon>
        <taxon>Nematoda</taxon>
        <taxon>Chromadorea</taxon>
        <taxon>Rhabditida</taxon>
        <taxon>Spirurina</taxon>
        <taxon>Spiruromorpha</taxon>
        <taxon>Filarioidea</taxon>
        <taxon>Onchocercidae</taxon>
        <taxon>Onchocerca</taxon>
    </lineage>
</organism>
<proteinExistence type="predicted"/>
<evidence type="ECO:0000256" key="2">
    <source>
        <dbReference type="ARBA" id="ARBA00022723"/>
    </source>
</evidence>
<dbReference type="Pfam" id="PF00096">
    <property type="entry name" value="zf-C2H2"/>
    <property type="match status" value="2"/>
</dbReference>
<dbReference type="InterPro" id="IPR050527">
    <property type="entry name" value="Snail/Krueppel_Znf"/>
</dbReference>
<dbReference type="OrthoDB" id="8113227at2759"/>
<dbReference type="InterPro" id="IPR013087">
    <property type="entry name" value="Znf_C2H2_type"/>
</dbReference>
<feature type="domain" description="C2H2-type" evidence="8">
    <location>
        <begin position="198"/>
        <end position="225"/>
    </location>
</feature>
<dbReference type="AlphaFoldDB" id="A0A238BQ97"/>
<name>A0A238BQ97_9BILA</name>
<dbReference type="Proteomes" id="UP000242913">
    <property type="component" value="Unassembled WGS sequence"/>
</dbReference>
<keyword evidence="4 7" id="KW-0863">Zinc-finger</keyword>
<dbReference type="FunFam" id="3.30.160.60:FF:000446">
    <property type="entry name" value="Zinc finger protein"/>
    <property type="match status" value="1"/>
</dbReference>
<dbReference type="PROSITE" id="PS50157">
    <property type="entry name" value="ZINC_FINGER_C2H2_2"/>
    <property type="match status" value="5"/>
</dbReference>
<keyword evidence="2" id="KW-0479">Metal-binding</keyword>